<reference evidence="4 5" key="1">
    <citation type="submission" date="2019-04" db="EMBL/GenBank/DDBJ databases">
        <authorList>
            <person name="Poehlein A."/>
            <person name="Bengelsdorf F.R."/>
            <person name="Duerre P."/>
            <person name="Daniel R."/>
        </authorList>
    </citation>
    <scope>NUCLEOTIDE SEQUENCE [LARGE SCALE GENOMIC DNA]</scope>
    <source>
        <strain evidence="4 5">BS-1</strain>
    </source>
</reference>
<dbReference type="EC" id="4.2.1.135" evidence="4"/>
<keyword evidence="2" id="KW-0812">Transmembrane</keyword>
<keyword evidence="5" id="KW-1185">Reference proteome</keyword>
<keyword evidence="4" id="KW-0456">Lyase</keyword>
<comment type="caution">
    <text evidence="4">The sequence shown here is derived from an EMBL/GenBank/DDBJ whole genome shotgun (WGS) entry which is preliminary data.</text>
</comment>
<dbReference type="Proteomes" id="UP000297714">
    <property type="component" value="Unassembled WGS sequence"/>
</dbReference>
<dbReference type="Gene3D" id="3.40.50.720">
    <property type="entry name" value="NAD(P)-binding Rossmann-like Domain"/>
    <property type="match status" value="2"/>
</dbReference>
<dbReference type="PANTHER" id="PTHR43318">
    <property type="entry name" value="UDP-N-ACETYLGLUCOSAMINE 4,6-DEHYDRATASE"/>
    <property type="match status" value="1"/>
</dbReference>
<dbReference type="Pfam" id="PF02719">
    <property type="entry name" value="Polysacc_synt_2"/>
    <property type="match status" value="1"/>
</dbReference>
<evidence type="ECO:0000259" key="3">
    <source>
        <dbReference type="Pfam" id="PF02719"/>
    </source>
</evidence>
<keyword evidence="2" id="KW-1133">Transmembrane helix</keyword>
<dbReference type="InterPro" id="IPR051203">
    <property type="entry name" value="Polysaccharide_Synthase-Rel"/>
</dbReference>
<name>A0A4Z0YC74_9FIRM</name>
<gene>
    <name evidence="4" type="primary">pglF</name>
    <name evidence="4" type="ORF">CAGA_23950</name>
</gene>
<evidence type="ECO:0000313" key="5">
    <source>
        <dbReference type="Proteomes" id="UP000297714"/>
    </source>
</evidence>
<dbReference type="GO" id="GO:0016829">
    <property type="term" value="F:lyase activity"/>
    <property type="evidence" value="ECO:0007669"/>
    <property type="project" value="UniProtKB-KW"/>
</dbReference>
<dbReference type="AlphaFoldDB" id="A0A4Z0YC74"/>
<dbReference type="OrthoDB" id="9803111at2"/>
<feature type="transmembrane region" description="Helical" evidence="2">
    <location>
        <begin position="81"/>
        <end position="106"/>
    </location>
</feature>
<evidence type="ECO:0000256" key="1">
    <source>
        <dbReference type="ARBA" id="ARBA00007430"/>
    </source>
</evidence>
<dbReference type="Pfam" id="PF13727">
    <property type="entry name" value="CoA_binding_3"/>
    <property type="match status" value="1"/>
</dbReference>
<dbReference type="InterPro" id="IPR003869">
    <property type="entry name" value="Polysac_CapD-like"/>
</dbReference>
<proteinExistence type="inferred from homology"/>
<organism evidence="4 5">
    <name type="scientific">Caproiciproducens galactitolivorans</name>
    <dbReference type="NCBI Taxonomy" id="642589"/>
    <lineage>
        <taxon>Bacteria</taxon>
        <taxon>Bacillati</taxon>
        <taxon>Bacillota</taxon>
        <taxon>Clostridia</taxon>
        <taxon>Eubacteriales</taxon>
        <taxon>Acutalibacteraceae</taxon>
        <taxon>Caproiciproducens</taxon>
    </lineage>
</organism>
<dbReference type="CDD" id="cd05237">
    <property type="entry name" value="UDP_invert_4-6DH_SDR_e"/>
    <property type="match status" value="1"/>
</dbReference>
<sequence length="636" mass="71944">MKNRKATFGNSFIQIIIDILCVFFSYWIAFILRYDGQIFPRDYDLESFRAWMPWIIGIYIISFFLFRFYSTMWQFASLDELLLIFYGTTFAALIVTITGFTFSQQISWQILHVRRFPWGVYIMAWVIAIFLVGASRFSFRLVRRMKRKSQINKQDPEEFHRVMVIGAGEMGSMVIKDMKNAPESKGIPVIAIDDDRRKRGTRIHGVKVVGGRESIPKMAARYNIDQILLAIASAKKEEKQAILNICAKTGCQLKTIPALYEIIEDSADPLKIRDVDIIDLLGRDEIHLNTEEISGYLKNKTVLVTGGGGSIGSELCRQIAYFNPKKLIIFDIYENNAYDLQNELLMRFKHLNLEVLIGSVRDKARIEHIFSVCRPDVVFHAAAHKHVPLMELSPGEAVKNNVFGTLNVAEMCDKFGVKRMVLISTDKAVNPTNIMGATKRICELIIQYYSRHSKTDYVAVRFGNVLGSNGSVIPLFKKQIANGGPVTVTHPDIIRYFMTIPEAARLVIQAGGMAHGGEIFVLDMGQPVKIVDLARNLIRLSGLQPDIDIKIVYTGLRPGEKLYEELLLDSEGGCQKTSHELIYIGTPIPFNEETFISQIEQLRKVAGVDNVKMMEIVHELVPTYTGHAEQTDALAN</sequence>
<dbReference type="EMBL" id="SRMQ01000017">
    <property type="protein sequence ID" value="TGJ75446.1"/>
    <property type="molecule type" value="Genomic_DNA"/>
</dbReference>
<dbReference type="InterPro" id="IPR036291">
    <property type="entry name" value="NAD(P)-bd_dom_sf"/>
</dbReference>
<comment type="similarity">
    <text evidence="1">Belongs to the polysaccharide synthase family.</text>
</comment>
<feature type="transmembrane region" description="Helical" evidence="2">
    <location>
        <begin position="12"/>
        <end position="31"/>
    </location>
</feature>
<feature type="transmembrane region" description="Helical" evidence="2">
    <location>
        <begin position="118"/>
        <end position="139"/>
    </location>
</feature>
<feature type="domain" description="Polysaccharide biosynthesis protein CapD-like" evidence="3">
    <location>
        <begin position="302"/>
        <end position="584"/>
    </location>
</feature>
<dbReference type="InterPro" id="IPR029063">
    <property type="entry name" value="SAM-dependent_MTases_sf"/>
</dbReference>
<keyword evidence="2" id="KW-0472">Membrane</keyword>
<evidence type="ECO:0000256" key="2">
    <source>
        <dbReference type="SAM" id="Phobius"/>
    </source>
</evidence>
<dbReference type="SUPFAM" id="SSF53335">
    <property type="entry name" value="S-adenosyl-L-methionine-dependent methyltransferases"/>
    <property type="match status" value="1"/>
</dbReference>
<protein>
    <submittedName>
        <fullName evidence="4">UDP-N-acetyl-alpha-D-glucosamine C6 dehydratase</fullName>
        <ecNumber evidence="4">4.2.1.135</ecNumber>
    </submittedName>
</protein>
<feature type="transmembrane region" description="Helical" evidence="2">
    <location>
        <begin position="51"/>
        <end position="69"/>
    </location>
</feature>
<dbReference type="PANTHER" id="PTHR43318:SF1">
    <property type="entry name" value="POLYSACCHARIDE BIOSYNTHESIS PROTEIN EPSC-RELATED"/>
    <property type="match status" value="1"/>
</dbReference>
<evidence type="ECO:0000313" key="4">
    <source>
        <dbReference type="EMBL" id="TGJ75446.1"/>
    </source>
</evidence>
<accession>A0A4Z0YC74</accession>
<dbReference type="SUPFAM" id="SSF51735">
    <property type="entry name" value="NAD(P)-binding Rossmann-fold domains"/>
    <property type="match status" value="1"/>
</dbReference>